<evidence type="ECO:0000313" key="2">
    <source>
        <dbReference type="EMBL" id="MED6168095.1"/>
    </source>
</evidence>
<evidence type="ECO:0000256" key="1">
    <source>
        <dbReference type="SAM" id="MobiDB-lite"/>
    </source>
</evidence>
<proteinExistence type="predicted"/>
<feature type="region of interest" description="Disordered" evidence="1">
    <location>
        <begin position="1"/>
        <end position="94"/>
    </location>
</feature>
<dbReference type="Proteomes" id="UP001341840">
    <property type="component" value="Unassembled WGS sequence"/>
</dbReference>
<feature type="compositionally biased region" description="Basic and acidic residues" evidence="1">
    <location>
        <begin position="30"/>
        <end position="50"/>
    </location>
</feature>
<accession>A0ABU6V6E8</accession>
<sequence length="94" mass="9865">MLKERTKREVMEAELLTVGGDGGLSSQRKRPGEEDNGRTGVDGEGRDKVGRSSVTTQQDTTAGDSQHGGTGTTQRRYGGGGSEEPVITTTAKVV</sequence>
<feature type="compositionally biased region" description="Basic and acidic residues" evidence="1">
    <location>
        <begin position="1"/>
        <end position="11"/>
    </location>
</feature>
<dbReference type="EMBL" id="JASCZI010151055">
    <property type="protein sequence ID" value="MED6168095.1"/>
    <property type="molecule type" value="Genomic_DNA"/>
</dbReference>
<protein>
    <submittedName>
        <fullName evidence="2">Uncharacterized protein</fullName>
    </submittedName>
</protein>
<keyword evidence="3" id="KW-1185">Reference proteome</keyword>
<feature type="compositionally biased region" description="Gly residues" evidence="1">
    <location>
        <begin position="66"/>
        <end position="82"/>
    </location>
</feature>
<organism evidence="2 3">
    <name type="scientific">Stylosanthes scabra</name>
    <dbReference type="NCBI Taxonomy" id="79078"/>
    <lineage>
        <taxon>Eukaryota</taxon>
        <taxon>Viridiplantae</taxon>
        <taxon>Streptophyta</taxon>
        <taxon>Embryophyta</taxon>
        <taxon>Tracheophyta</taxon>
        <taxon>Spermatophyta</taxon>
        <taxon>Magnoliopsida</taxon>
        <taxon>eudicotyledons</taxon>
        <taxon>Gunneridae</taxon>
        <taxon>Pentapetalae</taxon>
        <taxon>rosids</taxon>
        <taxon>fabids</taxon>
        <taxon>Fabales</taxon>
        <taxon>Fabaceae</taxon>
        <taxon>Papilionoideae</taxon>
        <taxon>50 kb inversion clade</taxon>
        <taxon>dalbergioids sensu lato</taxon>
        <taxon>Dalbergieae</taxon>
        <taxon>Pterocarpus clade</taxon>
        <taxon>Stylosanthes</taxon>
    </lineage>
</organism>
<evidence type="ECO:0000313" key="3">
    <source>
        <dbReference type="Proteomes" id="UP001341840"/>
    </source>
</evidence>
<gene>
    <name evidence="2" type="ORF">PIB30_009057</name>
</gene>
<feature type="compositionally biased region" description="Polar residues" evidence="1">
    <location>
        <begin position="52"/>
        <end position="64"/>
    </location>
</feature>
<comment type="caution">
    <text evidence="2">The sequence shown here is derived from an EMBL/GenBank/DDBJ whole genome shotgun (WGS) entry which is preliminary data.</text>
</comment>
<reference evidence="2 3" key="1">
    <citation type="journal article" date="2023" name="Plants (Basel)">
        <title>Bridging the Gap: Combining Genomics and Transcriptomics Approaches to Understand Stylosanthes scabra, an Orphan Legume from the Brazilian Caatinga.</title>
        <authorList>
            <person name="Ferreira-Neto J.R.C."/>
            <person name="da Silva M.D."/>
            <person name="Binneck E."/>
            <person name="de Melo N.F."/>
            <person name="da Silva R.H."/>
            <person name="de Melo A.L.T.M."/>
            <person name="Pandolfi V."/>
            <person name="Bustamante F.O."/>
            <person name="Brasileiro-Vidal A.C."/>
            <person name="Benko-Iseppon A.M."/>
        </authorList>
    </citation>
    <scope>NUCLEOTIDE SEQUENCE [LARGE SCALE GENOMIC DNA]</scope>
    <source>
        <tissue evidence="2">Leaves</tissue>
    </source>
</reference>
<name>A0ABU6V6E8_9FABA</name>